<dbReference type="Gene3D" id="3.30.1180.10">
    <property type="match status" value="1"/>
</dbReference>
<organism evidence="3">
    <name type="scientific">Staphylococcus aureus subsp. aureus MN8</name>
    <dbReference type="NCBI Taxonomy" id="548470"/>
    <lineage>
        <taxon>Bacteria</taxon>
        <taxon>Bacillati</taxon>
        <taxon>Bacillota</taxon>
        <taxon>Bacilli</taxon>
        <taxon>Bacillales</taxon>
        <taxon>Staphylococcaceae</taxon>
        <taxon>Staphylococcus</taxon>
    </lineage>
</organism>
<dbReference type="NCBIfam" id="NF038249">
    <property type="entry name" value="fatty_FakB1"/>
    <property type="match status" value="1"/>
</dbReference>
<evidence type="ECO:0000256" key="1">
    <source>
        <dbReference type="ARBA" id="ARBA00003238"/>
    </source>
</evidence>
<dbReference type="EMBL" id="ACJA02000003">
    <property type="protein sequence ID" value="EFH95333.1"/>
    <property type="molecule type" value="Genomic_DNA"/>
</dbReference>
<protein>
    <submittedName>
        <fullName evidence="3">EDD domain protein, DegV family</fullName>
    </submittedName>
</protein>
<evidence type="ECO:0000256" key="2">
    <source>
        <dbReference type="ARBA" id="ARBA00023121"/>
    </source>
</evidence>
<dbReference type="RefSeq" id="WP_000686342.1">
    <property type="nucleotide sequence ID" value="NZ_CM000952.1"/>
</dbReference>
<accession>A0A0E1X956</accession>
<dbReference type="PROSITE" id="PS51482">
    <property type="entry name" value="DEGV"/>
    <property type="match status" value="1"/>
</dbReference>
<dbReference type="PANTHER" id="PTHR33434:SF2">
    <property type="entry name" value="FATTY ACID-BINDING PROTEIN TM_1468"/>
    <property type="match status" value="1"/>
</dbReference>
<dbReference type="NCBIfam" id="TIGR00762">
    <property type="entry name" value="DegV"/>
    <property type="match status" value="1"/>
</dbReference>
<gene>
    <name evidence="3" type="ORF">HMPREF0769_11543</name>
</gene>
<reference evidence="3" key="1">
    <citation type="submission" date="2010-05" db="EMBL/GenBank/DDBJ databases">
        <authorList>
            <person name="Muzny D."/>
            <person name="Qin X."/>
            <person name="Buhay C."/>
            <person name="Dugan-Rocha S."/>
            <person name="Ding Y."/>
            <person name="Chen G."/>
            <person name="Hawes A."/>
            <person name="Holder M."/>
            <person name="Jhangiani S."/>
            <person name="Johnson A."/>
            <person name="Khan Z."/>
            <person name="Li Z."/>
            <person name="Liu W."/>
            <person name="Liu X."/>
            <person name="Perez L."/>
            <person name="Shen H."/>
            <person name="Wang Q."/>
            <person name="Watt J."/>
            <person name="Xi L."/>
            <person name="Xin Y."/>
            <person name="Zhou J."/>
            <person name="Deng J."/>
            <person name="Jiang H."/>
            <person name="Liu Y."/>
            <person name="Qu J."/>
            <person name="Song X.-Z."/>
            <person name="Zhang L."/>
            <person name="Villasana D."/>
            <person name="Johnson A."/>
            <person name="Liu J."/>
            <person name="Liyanage D."/>
            <person name="Lorensuhewa L."/>
            <person name="Robinson T."/>
            <person name="Song A."/>
            <person name="Song B.-B."/>
            <person name="Dinh H."/>
            <person name="Thornton R."/>
            <person name="Coyle M."/>
            <person name="Francisco L."/>
            <person name="Jackson L."/>
            <person name="Javaid M."/>
            <person name="Korchina V."/>
            <person name="Kovar C."/>
            <person name="Mata R."/>
            <person name="Mathew T."/>
            <person name="Ngo R."/>
            <person name="Nguyen L."/>
            <person name="Nguyen N."/>
            <person name="Okwuonu G."/>
            <person name="Ongeri F."/>
            <person name="Pham C."/>
            <person name="Simmons D."/>
            <person name="Wilczek-Boney K."/>
            <person name="Hale W."/>
            <person name="Jakkamsetti A."/>
            <person name="Pham P."/>
            <person name="Ruth R."/>
            <person name="San Lucas F."/>
            <person name="Warren J."/>
            <person name="Zhang J."/>
            <person name="Zhao Z."/>
            <person name="Zhou C."/>
            <person name="Zhu D."/>
            <person name="Lee S."/>
            <person name="Bess C."/>
            <person name="Blankenburg K."/>
            <person name="Forbes L."/>
            <person name="Fu Q."/>
            <person name="Gubbala S."/>
            <person name="Hirani K."/>
            <person name="Jayaseelan J.C."/>
            <person name="Lara F."/>
            <person name="Munidasa M."/>
            <person name="Palculict T."/>
            <person name="Patil S."/>
            <person name="Pu L.-L."/>
            <person name="Saada N."/>
            <person name="Tang L."/>
            <person name="Weissenberger G."/>
            <person name="Zhu Y."/>
            <person name="Hemphill L."/>
            <person name="Shang Y."/>
            <person name="Youmans B."/>
            <person name="Ayvaz T."/>
            <person name="Ross M."/>
            <person name="Santibanez J."/>
            <person name="Aqrawi P."/>
            <person name="Gross S."/>
            <person name="Joshi V."/>
            <person name="Fowler G."/>
            <person name="Nazareth L."/>
            <person name="Reid J."/>
            <person name="Worley K."/>
            <person name="Petrosino J."/>
            <person name="Highlander S."/>
            <person name="Gibbs R."/>
        </authorList>
    </citation>
    <scope>NUCLEOTIDE SEQUENCE [LARGE SCALE GENOMIC DNA]</scope>
    <source>
        <strain evidence="3">MN8</strain>
    </source>
</reference>
<dbReference type="SMR" id="A0A0E1X956"/>
<dbReference type="GO" id="GO:0008289">
    <property type="term" value="F:lipid binding"/>
    <property type="evidence" value="ECO:0007669"/>
    <property type="project" value="UniProtKB-KW"/>
</dbReference>
<dbReference type="InterPro" id="IPR050270">
    <property type="entry name" value="DegV_domain_contain"/>
</dbReference>
<comment type="caution">
    <text evidence="3">The sequence shown here is derived from an EMBL/GenBank/DDBJ whole genome shotgun (WGS) entry which is preliminary data.</text>
</comment>
<dbReference type="Proteomes" id="UP000003455">
    <property type="component" value="Chromosome"/>
</dbReference>
<dbReference type="AlphaFoldDB" id="A0A0E1X956"/>
<dbReference type="Pfam" id="PF02645">
    <property type="entry name" value="DegV"/>
    <property type="match status" value="1"/>
</dbReference>
<name>A0A0E1X956_STAAU</name>
<sequence length="288" mass="32069">MKIAVMTDSTSYLSQDLIDKYNIQIAPLSVTFDDGKNFTESNEIAIEEFYNKMASSQTIPTTSQPAIGEWITKYEMLRDQGYTDIIVICLSSGISGSYQSSYQAGEMVEGVNVHAFDSKLAAMIEGCYVLRAIEMVEEGYEPQQIIDDLTNMREHTGAYLIVDDLKNLQKSGRITGAQAWVGTLLKMKPVLKFEDGKIIPEEKVRTKKRAIQTLEKKVLDIVKDFEEVTLFVINGDHFEDGQALYKKLQDDCPSAYQVAYSEFGPVVAAHLGSGGLGLGYVGRKIRLT</sequence>
<dbReference type="HOGENOM" id="CLU_048251_3_1_9"/>
<keyword evidence="2" id="KW-0446">Lipid-binding</keyword>
<dbReference type="PANTHER" id="PTHR33434">
    <property type="entry name" value="DEGV DOMAIN-CONTAINING PROTEIN DR_1986-RELATED"/>
    <property type="match status" value="1"/>
</dbReference>
<dbReference type="Gene3D" id="3.40.50.10170">
    <property type="match status" value="1"/>
</dbReference>
<comment type="function">
    <text evidence="1">May bind long-chain fatty acids, such as palmitate, and may play a role in lipid transport or fatty acid metabolism.</text>
</comment>
<evidence type="ECO:0000313" key="3">
    <source>
        <dbReference type="EMBL" id="EFH95333.1"/>
    </source>
</evidence>
<dbReference type="InterPro" id="IPR003797">
    <property type="entry name" value="DegV"/>
</dbReference>
<dbReference type="SUPFAM" id="SSF82549">
    <property type="entry name" value="DAK1/DegV-like"/>
    <property type="match status" value="1"/>
</dbReference>
<proteinExistence type="predicted"/>
<dbReference type="InterPro" id="IPR043168">
    <property type="entry name" value="DegV_C"/>
</dbReference>